<dbReference type="InterPro" id="IPR050131">
    <property type="entry name" value="Peptidase_S8_subtilisin-like"/>
</dbReference>
<organism evidence="9 10">
    <name type="scientific">Massilia agrisoli</name>
    <dbReference type="NCBI Taxonomy" id="2892444"/>
    <lineage>
        <taxon>Bacteria</taxon>
        <taxon>Pseudomonadati</taxon>
        <taxon>Pseudomonadota</taxon>
        <taxon>Betaproteobacteria</taxon>
        <taxon>Burkholderiales</taxon>
        <taxon>Oxalobacteraceae</taxon>
        <taxon>Telluria group</taxon>
        <taxon>Massilia</taxon>
    </lineage>
</organism>
<comment type="similarity">
    <text evidence="1 5">Belongs to the peptidase S8 family.</text>
</comment>
<evidence type="ECO:0000256" key="4">
    <source>
        <dbReference type="ARBA" id="ARBA00022825"/>
    </source>
</evidence>
<dbReference type="InterPro" id="IPR000209">
    <property type="entry name" value="Peptidase_S8/S53_dom"/>
</dbReference>
<evidence type="ECO:0000256" key="6">
    <source>
        <dbReference type="SAM" id="MobiDB-lite"/>
    </source>
</evidence>
<name>A0ABS8IZ67_9BURK</name>
<evidence type="ECO:0000256" key="5">
    <source>
        <dbReference type="PROSITE-ProRule" id="PRU01240"/>
    </source>
</evidence>
<reference evidence="9 10" key="1">
    <citation type="submission" date="2021-11" db="EMBL/GenBank/DDBJ databases">
        <authorList>
            <person name="Huq M.A."/>
        </authorList>
    </citation>
    <scope>NUCLEOTIDE SEQUENCE [LARGE SCALE GENOMIC DNA]</scope>
    <source>
        <strain evidence="9 10">MAHUQ-52</strain>
    </source>
</reference>
<keyword evidence="7" id="KW-0732">Signal</keyword>
<evidence type="ECO:0000256" key="3">
    <source>
        <dbReference type="ARBA" id="ARBA00022801"/>
    </source>
</evidence>
<dbReference type="RefSeq" id="WP_229434569.1">
    <property type="nucleotide sequence ID" value="NZ_JAJHPV010000022.1"/>
</dbReference>
<feature type="active site" description="Charge relay system" evidence="5">
    <location>
        <position position="387"/>
    </location>
</feature>
<proteinExistence type="inferred from homology"/>
<feature type="signal peptide" evidence="7">
    <location>
        <begin position="1"/>
        <end position="27"/>
    </location>
</feature>
<dbReference type="InterPro" id="IPR015500">
    <property type="entry name" value="Peptidase_S8_subtilisin-rel"/>
</dbReference>
<dbReference type="PROSITE" id="PS00138">
    <property type="entry name" value="SUBTILASE_SER"/>
    <property type="match status" value="1"/>
</dbReference>
<feature type="chain" id="PRO_5045994307" evidence="7">
    <location>
        <begin position="28"/>
        <end position="449"/>
    </location>
</feature>
<dbReference type="PRINTS" id="PR00723">
    <property type="entry name" value="SUBTILISIN"/>
</dbReference>
<gene>
    <name evidence="9" type="ORF">LMJ30_21170</name>
</gene>
<evidence type="ECO:0000256" key="1">
    <source>
        <dbReference type="ARBA" id="ARBA00011073"/>
    </source>
</evidence>
<dbReference type="Pfam" id="PF00082">
    <property type="entry name" value="Peptidase_S8"/>
    <property type="match status" value="1"/>
</dbReference>
<protein>
    <submittedName>
        <fullName evidence="9">S8 family serine peptidase</fullName>
    </submittedName>
</protein>
<dbReference type="Gene3D" id="3.40.50.200">
    <property type="entry name" value="Peptidase S8/S53 domain"/>
    <property type="match status" value="1"/>
</dbReference>
<dbReference type="SUPFAM" id="SSF52743">
    <property type="entry name" value="Subtilisin-like"/>
    <property type="match status" value="1"/>
</dbReference>
<evidence type="ECO:0000313" key="9">
    <source>
        <dbReference type="EMBL" id="MCC6073448.1"/>
    </source>
</evidence>
<dbReference type="CDD" id="cd05561">
    <property type="entry name" value="Peptidases_S8_4"/>
    <property type="match status" value="1"/>
</dbReference>
<evidence type="ECO:0000256" key="2">
    <source>
        <dbReference type="ARBA" id="ARBA00022670"/>
    </source>
</evidence>
<feature type="active site" description="Charge relay system" evidence="5">
    <location>
        <position position="234"/>
    </location>
</feature>
<feature type="compositionally biased region" description="Low complexity" evidence="6">
    <location>
        <begin position="175"/>
        <end position="186"/>
    </location>
</feature>
<dbReference type="InterPro" id="IPR023828">
    <property type="entry name" value="Peptidase_S8_Ser-AS"/>
</dbReference>
<evidence type="ECO:0000259" key="8">
    <source>
        <dbReference type="Pfam" id="PF00082"/>
    </source>
</evidence>
<dbReference type="PANTHER" id="PTHR43806:SF11">
    <property type="entry name" value="CEREVISIN-RELATED"/>
    <property type="match status" value="1"/>
</dbReference>
<keyword evidence="4 5" id="KW-0720">Serine protease</keyword>
<keyword evidence="2 5" id="KW-0645">Protease</keyword>
<feature type="active site" description="Charge relay system" evidence="5">
    <location>
        <position position="205"/>
    </location>
</feature>
<dbReference type="InterPro" id="IPR036852">
    <property type="entry name" value="Peptidase_S8/S53_dom_sf"/>
</dbReference>
<accession>A0ABS8IZ67</accession>
<evidence type="ECO:0000256" key="7">
    <source>
        <dbReference type="SAM" id="SignalP"/>
    </source>
</evidence>
<dbReference type="EMBL" id="JAJHPV010000022">
    <property type="protein sequence ID" value="MCC6073448.1"/>
    <property type="molecule type" value="Genomic_DNA"/>
</dbReference>
<feature type="region of interest" description="Disordered" evidence="6">
    <location>
        <begin position="175"/>
        <end position="197"/>
    </location>
</feature>
<evidence type="ECO:0000313" key="10">
    <source>
        <dbReference type="Proteomes" id="UP001198701"/>
    </source>
</evidence>
<sequence length="449" mass="45831">MKPNYPFRAASAALALTLALGGTSASAQLRVPSLNLPLPDRLGPLDTNALRSRGERLLGSADLVNLGELRLGQIGRLLRQHRDVLEADPRGEPVVRREILAWAPSPAGLAAARKAGMEVVREQALDALGAVVVLRVPDGADLAAELEKLRALDPEGSYDFNHIYTGSSTLPLDAGANAGTAGAGPARQTGGSPDPARPARVGLIDSGVDGGHAVFRDADIRRWGCGGTAHPAPHGTAVAALMVGQSAQFRGVVPSALLYAADIYCDSATGGSADKIAGALAWLASEQVGVINISLVGPPNILLERVVATMVRRGHVLVAAVGNDGPAAPPLYPASYRGVVGVTGVDKRGRTLPEAARGPQVMFAAPGNQMVSAAIGRPPYRTMRGTSFAAPIVAALLAPSVPAPSGAAARSAIDALAKQAGGGASNTVSNETGYGVVGMAFRNDPSAFR</sequence>
<keyword evidence="10" id="KW-1185">Reference proteome</keyword>
<feature type="domain" description="Peptidase S8/S53" evidence="8">
    <location>
        <begin position="201"/>
        <end position="435"/>
    </location>
</feature>
<dbReference type="PROSITE" id="PS51892">
    <property type="entry name" value="SUBTILASE"/>
    <property type="match status" value="1"/>
</dbReference>
<comment type="caution">
    <text evidence="9">The sequence shown here is derived from an EMBL/GenBank/DDBJ whole genome shotgun (WGS) entry which is preliminary data.</text>
</comment>
<keyword evidence="3 5" id="KW-0378">Hydrolase</keyword>
<dbReference type="Proteomes" id="UP001198701">
    <property type="component" value="Unassembled WGS sequence"/>
</dbReference>
<dbReference type="PANTHER" id="PTHR43806">
    <property type="entry name" value="PEPTIDASE S8"/>
    <property type="match status" value="1"/>
</dbReference>